<evidence type="ECO:0000313" key="1">
    <source>
        <dbReference type="EMBL" id="KAI4376582.1"/>
    </source>
</evidence>
<organism evidence="1 2">
    <name type="scientific">Melastoma candidum</name>
    <dbReference type="NCBI Taxonomy" id="119954"/>
    <lineage>
        <taxon>Eukaryota</taxon>
        <taxon>Viridiplantae</taxon>
        <taxon>Streptophyta</taxon>
        <taxon>Embryophyta</taxon>
        <taxon>Tracheophyta</taxon>
        <taxon>Spermatophyta</taxon>
        <taxon>Magnoliopsida</taxon>
        <taxon>eudicotyledons</taxon>
        <taxon>Gunneridae</taxon>
        <taxon>Pentapetalae</taxon>
        <taxon>rosids</taxon>
        <taxon>malvids</taxon>
        <taxon>Myrtales</taxon>
        <taxon>Melastomataceae</taxon>
        <taxon>Melastomatoideae</taxon>
        <taxon>Melastomateae</taxon>
        <taxon>Melastoma</taxon>
    </lineage>
</organism>
<gene>
    <name evidence="1" type="ORF">MLD38_014328</name>
</gene>
<comment type="caution">
    <text evidence="1">The sequence shown here is derived from an EMBL/GenBank/DDBJ whole genome shotgun (WGS) entry which is preliminary data.</text>
</comment>
<proteinExistence type="predicted"/>
<evidence type="ECO:0000313" key="2">
    <source>
        <dbReference type="Proteomes" id="UP001057402"/>
    </source>
</evidence>
<keyword evidence="2" id="KW-1185">Reference proteome</keyword>
<protein>
    <submittedName>
        <fullName evidence="1">Uncharacterized protein</fullName>
    </submittedName>
</protein>
<name>A0ACB9RKV2_9MYRT</name>
<dbReference type="Proteomes" id="UP001057402">
    <property type="component" value="Chromosome 4"/>
</dbReference>
<sequence>METDSPTPAEVVRKILTSVRALVHTMCKNLSFSSQSLLIDLHLLLKRTKSFSDLLLTHYSSFTCRPGHPDSLSFISPSSLHEVEFSCSNTPVNNAHFSFKKRPASHHHKKSHAGSKVWYGKKYGYDEAVTVAAVQRVLDMLNRGSVGEDEVGSVMASPMVLPGFGGGKSPAPVRPLRITDSPFPLKEDDAGDGGQVDMRADEFIRNFYRDLRHEKCMSPYYYGFLRG</sequence>
<reference evidence="2" key="1">
    <citation type="journal article" date="2023" name="Front. Plant Sci.">
        <title>Chromosomal-level genome assembly of Melastoma candidum provides insights into trichome evolution.</title>
        <authorList>
            <person name="Zhong Y."/>
            <person name="Wu W."/>
            <person name="Sun C."/>
            <person name="Zou P."/>
            <person name="Liu Y."/>
            <person name="Dai S."/>
            <person name="Zhou R."/>
        </authorList>
    </citation>
    <scope>NUCLEOTIDE SEQUENCE [LARGE SCALE GENOMIC DNA]</scope>
</reference>
<dbReference type="EMBL" id="CM042883">
    <property type="protein sequence ID" value="KAI4376582.1"/>
    <property type="molecule type" value="Genomic_DNA"/>
</dbReference>
<accession>A0ACB9RKV2</accession>